<gene>
    <name evidence="1" type="ORF">SAMN02744040_02318</name>
</gene>
<evidence type="ECO:0000313" key="2">
    <source>
        <dbReference type="Proteomes" id="UP000242520"/>
    </source>
</evidence>
<dbReference type="AlphaFoldDB" id="A0A1M5TW82"/>
<accession>A0A1M5TW82</accession>
<sequence length="138" mass="16214">MFVIYKDEILDSNDIKKIIEENSKFNIIEDMSLRSKREDIIAFNMSIDINILNEILKDDGYDIDEEDKEELLDEYMDLADTLAIELERIMPKNSIIRVYSYKYDELENIIKVVFAMAHKELGDLKLNDVVKRLLTSVS</sequence>
<keyword evidence="2" id="KW-1185">Reference proteome</keyword>
<dbReference type="OrthoDB" id="1755920at2"/>
<dbReference type="EMBL" id="FQXH01000046">
    <property type="protein sequence ID" value="SHH54964.1"/>
    <property type="molecule type" value="Genomic_DNA"/>
</dbReference>
<evidence type="ECO:0000313" key="1">
    <source>
        <dbReference type="EMBL" id="SHH54964.1"/>
    </source>
</evidence>
<dbReference type="RefSeq" id="WP_072726551.1">
    <property type="nucleotide sequence ID" value="NZ_FQXH01000046.1"/>
</dbReference>
<name>A0A1M5TW82_9FIRM</name>
<organism evidence="1 2">
    <name type="scientific">Tepidibacter thalassicus DSM 15285</name>
    <dbReference type="NCBI Taxonomy" id="1123350"/>
    <lineage>
        <taxon>Bacteria</taxon>
        <taxon>Bacillati</taxon>
        <taxon>Bacillota</taxon>
        <taxon>Clostridia</taxon>
        <taxon>Peptostreptococcales</taxon>
        <taxon>Peptostreptococcaceae</taxon>
        <taxon>Tepidibacter</taxon>
    </lineage>
</organism>
<proteinExistence type="predicted"/>
<dbReference type="STRING" id="1123350.SAMN02744040_02318"/>
<dbReference type="Proteomes" id="UP000242520">
    <property type="component" value="Unassembled WGS sequence"/>
</dbReference>
<reference evidence="2" key="1">
    <citation type="submission" date="2016-11" db="EMBL/GenBank/DDBJ databases">
        <authorList>
            <person name="Varghese N."/>
            <person name="Submissions S."/>
        </authorList>
    </citation>
    <scope>NUCLEOTIDE SEQUENCE [LARGE SCALE GENOMIC DNA]</scope>
    <source>
        <strain evidence="2">DSM 15285</strain>
    </source>
</reference>
<protein>
    <submittedName>
        <fullName evidence="1">Uncharacterized protein</fullName>
    </submittedName>
</protein>